<sequence length="97" mass="10418">MKIAFAAVGLSMASLAAANALCELLCFTQVMNHPLAKSCQEPDMYYCFCRIPELAESYKSCACSLCPSSANNVILGGLELCEDLESPIDWLEPSCSA</sequence>
<dbReference type="HOGENOM" id="CLU_180983_0_0_1"/>
<dbReference type="KEGG" id="sapo:SAPIO_CDS7988"/>
<dbReference type="OMA" id="CACKECP"/>
<feature type="signal peptide" evidence="1">
    <location>
        <begin position="1"/>
        <end position="18"/>
    </location>
</feature>
<dbReference type="GeneID" id="27727060"/>
<dbReference type="OrthoDB" id="3565477at2759"/>
<evidence type="ECO:0000313" key="3">
    <source>
        <dbReference type="Proteomes" id="UP000028545"/>
    </source>
</evidence>
<evidence type="ECO:0008006" key="4">
    <source>
        <dbReference type="Google" id="ProtNLM"/>
    </source>
</evidence>
<protein>
    <recommendedName>
        <fullName evidence="4">Extracellular membrane protein CFEM domain-containing protein</fullName>
    </recommendedName>
</protein>
<evidence type="ECO:0000256" key="1">
    <source>
        <dbReference type="SAM" id="SignalP"/>
    </source>
</evidence>
<evidence type="ECO:0000313" key="2">
    <source>
        <dbReference type="EMBL" id="KEZ40834.1"/>
    </source>
</evidence>
<organism evidence="2 3">
    <name type="scientific">Pseudallescheria apiosperma</name>
    <name type="common">Scedosporium apiospermum</name>
    <dbReference type="NCBI Taxonomy" id="563466"/>
    <lineage>
        <taxon>Eukaryota</taxon>
        <taxon>Fungi</taxon>
        <taxon>Dikarya</taxon>
        <taxon>Ascomycota</taxon>
        <taxon>Pezizomycotina</taxon>
        <taxon>Sordariomycetes</taxon>
        <taxon>Hypocreomycetidae</taxon>
        <taxon>Microascales</taxon>
        <taxon>Microascaceae</taxon>
        <taxon>Scedosporium</taxon>
    </lineage>
</organism>
<feature type="chain" id="PRO_5001775257" description="Extracellular membrane protein CFEM domain-containing protein" evidence="1">
    <location>
        <begin position="19"/>
        <end position="97"/>
    </location>
</feature>
<dbReference type="AlphaFoldDB" id="A0A084G0H2"/>
<comment type="caution">
    <text evidence="2">The sequence shown here is derived from an EMBL/GenBank/DDBJ whole genome shotgun (WGS) entry which is preliminary data.</text>
</comment>
<dbReference type="Proteomes" id="UP000028545">
    <property type="component" value="Unassembled WGS sequence"/>
</dbReference>
<proteinExistence type="predicted"/>
<name>A0A084G0H2_PSEDA</name>
<dbReference type="VEuPathDB" id="FungiDB:SAPIO_CDS7988"/>
<keyword evidence="3" id="KW-1185">Reference proteome</keyword>
<dbReference type="RefSeq" id="XP_016640633.1">
    <property type="nucleotide sequence ID" value="XM_016789729.1"/>
</dbReference>
<gene>
    <name evidence="2" type="ORF">SAPIO_CDS7988</name>
</gene>
<reference evidence="2 3" key="1">
    <citation type="journal article" date="2014" name="Genome Announc.">
        <title>Draft genome sequence of the pathogenic fungus Scedosporium apiospermum.</title>
        <authorList>
            <person name="Vandeputte P."/>
            <person name="Ghamrawi S."/>
            <person name="Rechenmann M."/>
            <person name="Iltis A."/>
            <person name="Giraud S."/>
            <person name="Fleury M."/>
            <person name="Thornton C."/>
            <person name="Delhaes L."/>
            <person name="Meyer W."/>
            <person name="Papon N."/>
            <person name="Bouchara J.P."/>
        </authorList>
    </citation>
    <scope>NUCLEOTIDE SEQUENCE [LARGE SCALE GENOMIC DNA]</scope>
    <source>
        <strain evidence="2 3">IHEM 14462</strain>
    </source>
</reference>
<dbReference type="EMBL" id="JOWA01000115">
    <property type="protein sequence ID" value="KEZ40834.1"/>
    <property type="molecule type" value="Genomic_DNA"/>
</dbReference>
<keyword evidence="1" id="KW-0732">Signal</keyword>
<accession>A0A084G0H2</accession>